<keyword evidence="4" id="KW-0998">Cell outer membrane</keyword>
<sequence length="422" mass="44449">MRLWKSAALASALAAFALPAHAADFAPSSPTVPSWTGPYLGLLAGASFGSVDSAEEAIPGLAPELNVSFGETDANIGIYAGYNWQFHPRYVMGVEAEASWVHADLGNPFDGVPEDAVNIDTVAALSARLGVLVTPETLLYVKGGVAFIDGEANIGFAADPVDDLLVGAHVGLGVESMLTHFFAVRAELAYTFVEEGYEVDFTSYEPSFLQARIGGAFKFGTQQIEAPAAPAIETDWTGFHFGGHLEGQGANTGYDEILLNGEQFADLRVGGGGQIGFDYAFQRLVVGVEASGTWTDLAFEDEGLGDAEVFAEVDAIYAVTGRLGFLVTPASLIYAKGGAAWIRTTVTDDAAAVFGTEGDEDTLQGYQVGGGIETLVGNNVSLRVEGLYTKATDEITFDGAQPDDFAVQPEIFSARLGASYRF</sequence>
<feature type="chain" id="PRO_5046040285" evidence="6">
    <location>
        <begin position="23"/>
        <end position="422"/>
    </location>
</feature>
<evidence type="ECO:0000313" key="9">
    <source>
        <dbReference type="Proteomes" id="UP001274321"/>
    </source>
</evidence>
<feature type="signal peptide" evidence="6">
    <location>
        <begin position="1"/>
        <end position="22"/>
    </location>
</feature>
<evidence type="ECO:0000256" key="1">
    <source>
        <dbReference type="ARBA" id="ARBA00004442"/>
    </source>
</evidence>
<dbReference type="PANTHER" id="PTHR34001">
    <property type="entry name" value="BLL7405 PROTEIN"/>
    <property type="match status" value="1"/>
</dbReference>
<evidence type="ECO:0000256" key="3">
    <source>
        <dbReference type="ARBA" id="ARBA00023136"/>
    </source>
</evidence>
<dbReference type="Gene3D" id="2.40.160.20">
    <property type="match status" value="2"/>
</dbReference>
<gene>
    <name evidence="8" type="ORF">SCD90_06995</name>
</gene>
<evidence type="ECO:0000256" key="5">
    <source>
        <dbReference type="ARBA" id="ARBA00038306"/>
    </source>
</evidence>
<evidence type="ECO:0000256" key="6">
    <source>
        <dbReference type="SAM" id="SignalP"/>
    </source>
</evidence>
<dbReference type="Pfam" id="PF13505">
    <property type="entry name" value="OMP_b-brl"/>
    <property type="match status" value="2"/>
</dbReference>
<comment type="subcellular location">
    <subcellularLocation>
        <location evidence="1">Cell outer membrane</location>
    </subcellularLocation>
</comment>
<evidence type="ECO:0000256" key="4">
    <source>
        <dbReference type="ARBA" id="ARBA00023237"/>
    </source>
</evidence>
<keyword evidence="9" id="KW-1185">Reference proteome</keyword>
<evidence type="ECO:0000259" key="7">
    <source>
        <dbReference type="Pfam" id="PF13505"/>
    </source>
</evidence>
<dbReference type="RefSeq" id="WP_319843932.1">
    <property type="nucleotide sequence ID" value="NZ_JAXAFJ010000003.1"/>
</dbReference>
<evidence type="ECO:0000256" key="2">
    <source>
        <dbReference type="ARBA" id="ARBA00022729"/>
    </source>
</evidence>
<proteinExistence type="inferred from homology"/>
<organism evidence="8 9">
    <name type="scientific">Terrihabitans rhizophilus</name>
    <dbReference type="NCBI Taxonomy" id="3092662"/>
    <lineage>
        <taxon>Bacteria</taxon>
        <taxon>Pseudomonadati</taxon>
        <taxon>Pseudomonadota</taxon>
        <taxon>Alphaproteobacteria</taxon>
        <taxon>Hyphomicrobiales</taxon>
        <taxon>Terrihabitans</taxon>
    </lineage>
</organism>
<protein>
    <submittedName>
        <fullName evidence="8">Outer membrane beta-barrel protein</fullName>
    </submittedName>
</protein>
<feature type="domain" description="Outer membrane protein beta-barrel" evidence="7">
    <location>
        <begin position="228"/>
        <end position="422"/>
    </location>
</feature>
<keyword evidence="2 6" id="KW-0732">Signal</keyword>
<dbReference type="PANTHER" id="PTHR34001:SF3">
    <property type="entry name" value="BLL7405 PROTEIN"/>
    <property type="match status" value="1"/>
</dbReference>
<dbReference type="SUPFAM" id="SSF56925">
    <property type="entry name" value="OMPA-like"/>
    <property type="match status" value="2"/>
</dbReference>
<feature type="domain" description="Outer membrane protein beta-barrel" evidence="7">
    <location>
        <begin position="10"/>
        <end position="210"/>
    </location>
</feature>
<dbReference type="Proteomes" id="UP001274321">
    <property type="component" value="Unassembled WGS sequence"/>
</dbReference>
<evidence type="ECO:0000313" key="8">
    <source>
        <dbReference type="EMBL" id="MDX6805805.1"/>
    </source>
</evidence>
<comment type="caution">
    <text evidence="8">The sequence shown here is derived from an EMBL/GenBank/DDBJ whole genome shotgun (WGS) entry which is preliminary data.</text>
</comment>
<dbReference type="InterPro" id="IPR011250">
    <property type="entry name" value="OMP/PagP_B-barrel"/>
</dbReference>
<name>A0ABU4RLW1_9HYPH</name>
<accession>A0ABU4RLW1</accession>
<reference evidence="8 9" key="1">
    <citation type="submission" date="2023-11" db="EMBL/GenBank/DDBJ databases">
        <authorList>
            <person name="Bao R."/>
        </authorList>
    </citation>
    <scope>NUCLEOTIDE SEQUENCE [LARGE SCALE GENOMIC DNA]</scope>
    <source>
        <strain evidence="8 9">PJ23</strain>
    </source>
</reference>
<keyword evidence="3" id="KW-0472">Membrane</keyword>
<comment type="similarity">
    <text evidence="5">Belongs to the Omp25/RopB family.</text>
</comment>
<dbReference type="InterPro" id="IPR051692">
    <property type="entry name" value="OMP-like"/>
</dbReference>
<dbReference type="EMBL" id="JAXAFJ010000003">
    <property type="protein sequence ID" value="MDX6805805.1"/>
    <property type="molecule type" value="Genomic_DNA"/>
</dbReference>
<dbReference type="InterPro" id="IPR027385">
    <property type="entry name" value="Beta-barrel_OMP"/>
</dbReference>